<feature type="domain" description="Beta-lactamase-related" evidence="1">
    <location>
        <begin position="9"/>
        <end position="366"/>
    </location>
</feature>
<dbReference type="AlphaFoldDB" id="A0A1Q4V1P1"/>
<dbReference type="Pfam" id="PF00144">
    <property type="entry name" value="Beta-lactamase"/>
    <property type="match status" value="1"/>
</dbReference>
<comment type="caution">
    <text evidence="2">The sequence shown here is derived from an EMBL/GenBank/DDBJ whole genome shotgun (WGS) entry which is preliminary data.</text>
</comment>
<evidence type="ECO:0000313" key="2">
    <source>
        <dbReference type="EMBL" id="OKH91659.1"/>
    </source>
</evidence>
<dbReference type="InterPro" id="IPR050789">
    <property type="entry name" value="Diverse_Enzym_Activities"/>
</dbReference>
<dbReference type="EMBL" id="LFBV01000009">
    <property type="protein sequence ID" value="OKH91659.1"/>
    <property type="molecule type" value="Genomic_DNA"/>
</dbReference>
<dbReference type="PANTHER" id="PTHR43283">
    <property type="entry name" value="BETA-LACTAMASE-RELATED"/>
    <property type="match status" value="1"/>
</dbReference>
<evidence type="ECO:0000313" key="3">
    <source>
        <dbReference type="Proteomes" id="UP000186455"/>
    </source>
</evidence>
<sequence length="387" mass="41022">MPESTSPLSALLEARVAEGSVPGAVALVARGGRTEIAVAGTADTEGTAPMARDSLFRIASLSKLVTAAAVMTLIEDGKLAPDDPVGTWLPELASPAVVRDQRGPLEDVVPAERPITVEDLLSSRAGWGFPSDFTLPAVTPLITELYQGLPHPDMVLTPDEWPARLARIPLLAQPGTTWLYHTSSDIQGVLVARAAGCPLPEYLAERLFEPLGMTDTAFHVPPAKLDRFTSFYEPAEAGGLVLKDARDGLWSRPPAFPSGAGGLVSTLDDWWAFCRMLLAGGVADDGLRVLDPVSVRTMRTDHLTAAQRSEGALFLEGQGWGYGGTVDVLAVEPWNVPGRYGWSGGTGTTAHVVPATGAVGILLTQVAMTGPRPPAVMRDFWEYAGRV</sequence>
<dbReference type="STRING" id="1048205.AB852_29425"/>
<dbReference type="Gene3D" id="3.40.710.10">
    <property type="entry name" value="DD-peptidase/beta-lactamase superfamily"/>
    <property type="match status" value="1"/>
</dbReference>
<organism evidence="2 3">
    <name type="scientific">Streptomyces uncialis</name>
    <dbReference type="NCBI Taxonomy" id="1048205"/>
    <lineage>
        <taxon>Bacteria</taxon>
        <taxon>Bacillati</taxon>
        <taxon>Actinomycetota</taxon>
        <taxon>Actinomycetes</taxon>
        <taxon>Kitasatosporales</taxon>
        <taxon>Streptomycetaceae</taxon>
        <taxon>Streptomyces</taxon>
    </lineage>
</organism>
<gene>
    <name evidence="2" type="ORF">AB852_29425</name>
</gene>
<reference evidence="2 3" key="1">
    <citation type="submission" date="2015-06" db="EMBL/GenBank/DDBJ databases">
        <title>Cloning and characterization of the uncialamcin biosynthetic gene cluster.</title>
        <authorList>
            <person name="Yan X."/>
            <person name="Huang T."/>
            <person name="Ge H."/>
            <person name="Shen B."/>
        </authorList>
    </citation>
    <scope>NUCLEOTIDE SEQUENCE [LARGE SCALE GENOMIC DNA]</scope>
    <source>
        <strain evidence="2 3">DCA2648</strain>
    </source>
</reference>
<dbReference type="RefSeq" id="WP_073793341.1">
    <property type="nucleotide sequence ID" value="NZ_LFBV01000009.1"/>
</dbReference>
<keyword evidence="3" id="KW-1185">Reference proteome</keyword>
<protein>
    <submittedName>
        <fullName evidence="2">Beta-lactamase</fullName>
    </submittedName>
</protein>
<proteinExistence type="predicted"/>
<name>A0A1Q4V1P1_9ACTN</name>
<evidence type="ECO:0000259" key="1">
    <source>
        <dbReference type="Pfam" id="PF00144"/>
    </source>
</evidence>
<accession>A0A1Q4V1P1</accession>
<dbReference type="InterPro" id="IPR012338">
    <property type="entry name" value="Beta-lactam/transpept-like"/>
</dbReference>
<dbReference type="SUPFAM" id="SSF56601">
    <property type="entry name" value="beta-lactamase/transpeptidase-like"/>
    <property type="match status" value="1"/>
</dbReference>
<dbReference type="Proteomes" id="UP000186455">
    <property type="component" value="Unassembled WGS sequence"/>
</dbReference>
<dbReference type="InterPro" id="IPR001466">
    <property type="entry name" value="Beta-lactam-related"/>
</dbReference>
<dbReference type="PANTHER" id="PTHR43283:SF3">
    <property type="entry name" value="BETA-LACTAMASE FAMILY PROTEIN (AFU_ORTHOLOGUE AFUA_5G07500)"/>
    <property type="match status" value="1"/>
</dbReference>